<proteinExistence type="predicted"/>
<feature type="transmembrane region" description="Helical" evidence="1">
    <location>
        <begin position="7"/>
        <end position="25"/>
    </location>
</feature>
<evidence type="ECO:0000256" key="1">
    <source>
        <dbReference type="SAM" id="Phobius"/>
    </source>
</evidence>
<evidence type="ECO:0000313" key="2">
    <source>
        <dbReference type="EMBL" id="QRG66302.1"/>
    </source>
</evidence>
<organism evidence="2 3">
    <name type="scientific">Brevibacillus choshinensis</name>
    <dbReference type="NCBI Taxonomy" id="54911"/>
    <lineage>
        <taxon>Bacteria</taxon>
        <taxon>Bacillati</taxon>
        <taxon>Bacillota</taxon>
        <taxon>Bacilli</taxon>
        <taxon>Bacillales</taxon>
        <taxon>Paenibacillaceae</taxon>
        <taxon>Brevibacillus</taxon>
    </lineage>
</organism>
<dbReference type="Proteomes" id="UP000596248">
    <property type="component" value="Chromosome"/>
</dbReference>
<feature type="transmembrane region" description="Helical" evidence="1">
    <location>
        <begin position="37"/>
        <end position="54"/>
    </location>
</feature>
<feature type="transmembrane region" description="Helical" evidence="1">
    <location>
        <begin position="75"/>
        <end position="94"/>
    </location>
</feature>
<name>A0ABX7FJJ1_BRECH</name>
<dbReference type="EMBL" id="CP069127">
    <property type="protein sequence ID" value="QRG66302.1"/>
    <property type="molecule type" value="Genomic_DNA"/>
</dbReference>
<sequence>MGFLLEIVRIVLLMILFGAALSAMLHQVYALLGFDSVNGWLLGLAIYLWVFLLFRNKWQFAGWYKGRGREKLPRPLTVTLIVCSIVLAVLAPFVV</sequence>
<keyword evidence="1" id="KW-1133">Transmembrane helix</keyword>
<gene>
    <name evidence="2" type="ORF">JNE38_22560</name>
</gene>
<dbReference type="RefSeq" id="WP_203353368.1">
    <property type="nucleotide sequence ID" value="NZ_CP069127.1"/>
</dbReference>
<keyword evidence="1" id="KW-0812">Transmembrane</keyword>
<keyword evidence="1" id="KW-0472">Membrane</keyword>
<reference evidence="2 3" key="1">
    <citation type="submission" date="2021-01" db="EMBL/GenBank/DDBJ databases">
        <title>Identification of strong promoters based on the transcriptome of Brevibacillus choshinensis.</title>
        <authorList>
            <person name="Yao D."/>
            <person name="Zhang K."/>
            <person name="Wu J."/>
        </authorList>
    </citation>
    <scope>NUCLEOTIDE SEQUENCE [LARGE SCALE GENOMIC DNA]</scope>
    <source>
        <strain evidence="2 3">HPD31-SP3</strain>
    </source>
</reference>
<accession>A0ABX7FJJ1</accession>
<evidence type="ECO:0000313" key="3">
    <source>
        <dbReference type="Proteomes" id="UP000596248"/>
    </source>
</evidence>
<protein>
    <submittedName>
        <fullName evidence="2">Uncharacterized protein</fullName>
    </submittedName>
</protein>
<keyword evidence="3" id="KW-1185">Reference proteome</keyword>